<proteinExistence type="predicted"/>
<sequence length="107" mass="11554">MLDTEEEEVVLLSRRRPSRGRYGICHCPPLNTIDLISASSALSMFLYNCICPGTACAGTGAPPPPQRHRAAGRAATGPGRRRSTTAAQCWAAGRRTKGREERERGGM</sequence>
<evidence type="ECO:0000313" key="2">
    <source>
        <dbReference type="EMBL" id="BAD29055.1"/>
    </source>
</evidence>
<feature type="region of interest" description="Disordered" evidence="1">
    <location>
        <begin position="60"/>
        <end position="107"/>
    </location>
</feature>
<evidence type="ECO:0000313" key="3">
    <source>
        <dbReference type="Proteomes" id="UP000000763"/>
    </source>
</evidence>
<dbReference type="EMBL" id="AP005689">
    <property type="protein sequence ID" value="BAD29055.1"/>
    <property type="molecule type" value="Genomic_DNA"/>
</dbReference>
<organism evidence="2 3">
    <name type="scientific">Oryza sativa subsp. japonica</name>
    <name type="common">Rice</name>
    <dbReference type="NCBI Taxonomy" id="39947"/>
    <lineage>
        <taxon>Eukaryota</taxon>
        <taxon>Viridiplantae</taxon>
        <taxon>Streptophyta</taxon>
        <taxon>Embryophyta</taxon>
        <taxon>Tracheophyta</taxon>
        <taxon>Spermatophyta</taxon>
        <taxon>Magnoliopsida</taxon>
        <taxon>Liliopsida</taxon>
        <taxon>Poales</taxon>
        <taxon>Poaceae</taxon>
        <taxon>BOP clade</taxon>
        <taxon>Oryzoideae</taxon>
        <taxon>Oryzeae</taxon>
        <taxon>Oryzinae</taxon>
        <taxon>Oryza</taxon>
        <taxon>Oryza sativa</taxon>
    </lineage>
</organism>
<dbReference type="AlphaFoldDB" id="Q6EQL5"/>
<protein>
    <submittedName>
        <fullName evidence="2">Uncharacterized protein</fullName>
    </submittedName>
</protein>
<accession>Q6EQL5</accession>
<dbReference type="Proteomes" id="UP000000763">
    <property type="component" value="Chromosome 9"/>
</dbReference>
<reference evidence="3" key="2">
    <citation type="journal article" date="2008" name="Nucleic Acids Res.">
        <title>The rice annotation project database (RAP-DB): 2008 update.</title>
        <authorList>
            <consortium name="The rice annotation project (RAP)"/>
        </authorList>
    </citation>
    <scope>GENOME REANNOTATION</scope>
    <source>
        <strain evidence="3">cv. Nipponbare</strain>
    </source>
</reference>
<feature type="compositionally biased region" description="Basic and acidic residues" evidence="1">
    <location>
        <begin position="98"/>
        <end position="107"/>
    </location>
</feature>
<gene>
    <name evidence="2" type="primary">OSJNBa0042H24.36</name>
</gene>
<name>Q6EQL5_ORYSJ</name>
<evidence type="ECO:0000256" key="1">
    <source>
        <dbReference type="SAM" id="MobiDB-lite"/>
    </source>
</evidence>
<reference evidence="3" key="1">
    <citation type="journal article" date="2005" name="Nature">
        <title>The map-based sequence of the rice genome.</title>
        <authorList>
            <consortium name="International rice genome sequencing project (IRGSP)"/>
            <person name="Matsumoto T."/>
            <person name="Wu J."/>
            <person name="Kanamori H."/>
            <person name="Katayose Y."/>
            <person name="Fujisawa M."/>
            <person name="Namiki N."/>
            <person name="Mizuno H."/>
            <person name="Yamamoto K."/>
            <person name="Antonio B.A."/>
            <person name="Baba T."/>
            <person name="Sakata K."/>
            <person name="Nagamura Y."/>
            <person name="Aoki H."/>
            <person name="Arikawa K."/>
            <person name="Arita K."/>
            <person name="Bito T."/>
            <person name="Chiden Y."/>
            <person name="Fujitsuka N."/>
            <person name="Fukunaka R."/>
            <person name="Hamada M."/>
            <person name="Harada C."/>
            <person name="Hayashi A."/>
            <person name="Hijishita S."/>
            <person name="Honda M."/>
            <person name="Hosokawa S."/>
            <person name="Ichikawa Y."/>
            <person name="Idonuma A."/>
            <person name="Iijima M."/>
            <person name="Ikeda M."/>
            <person name="Ikeno M."/>
            <person name="Ito K."/>
            <person name="Ito S."/>
            <person name="Ito T."/>
            <person name="Ito Y."/>
            <person name="Ito Y."/>
            <person name="Iwabuchi A."/>
            <person name="Kamiya K."/>
            <person name="Karasawa W."/>
            <person name="Kurita K."/>
            <person name="Katagiri S."/>
            <person name="Kikuta A."/>
            <person name="Kobayashi H."/>
            <person name="Kobayashi N."/>
            <person name="Machita K."/>
            <person name="Maehara T."/>
            <person name="Masukawa M."/>
            <person name="Mizubayashi T."/>
            <person name="Mukai Y."/>
            <person name="Nagasaki H."/>
            <person name="Nagata Y."/>
            <person name="Naito S."/>
            <person name="Nakashima M."/>
            <person name="Nakama Y."/>
            <person name="Nakamichi Y."/>
            <person name="Nakamura M."/>
            <person name="Meguro A."/>
            <person name="Negishi M."/>
            <person name="Ohta I."/>
            <person name="Ohta T."/>
            <person name="Okamoto M."/>
            <person name="Ono N."/>
            <person name="Saji S."/>
            <person name="Sakaguchi M."/>
            <person name="Sakai K."/>
            <person name="Shibata M."/>
            <person name="Shimokawa T."/>
            <person name="Song J."/>
            <person name="Takazaki Y."/>
            <person name="Terasawa K."/>
            <person name="Tsugane M."/>
            <person name="Tsuji K."/>
            <person name="Ueda S."/>
            <person name="Waki K."/>
            <person name="Yamagata H."/>
            <person name="Yamamoto M."/>
            <person name="Yamamoto S."/>
            <person name="Yamane H."/>
            <person name="Yoshiki S."/>
            <person name="Yoshihara R."/>
            <person name="Yukawa K."/>
            <person name="Zhong H."/>
            <person name="Yano M."/>
            <person name="Yuan Q."/>
            <person name="Ouyang S."/>
            <person name="Liu J."/>
            <person name="Jones K.M."/>
            <person name="Gansberger K."/>
            <person name="Moffat K."/>
            <person name="Hill J."/>
            <person name="Bera J."/>
            <person name="Fadrosh D."/>
            <person name="Jin S."/>
            <person name="Johri S."/>
            <person name="Kim M."/>
            <person name="Overton L."/>
            <person name="Reardon M."/>
            <person name="Tsitrin T."/>
            <person name="Vuong H."/>
            <person name="Weaver B."/>
            <person name="Ciecko A."/>
            <person name="Tallon L."/>
            <person name="Jackson J."/>
            <person name="Pai G."/>
            <person name="Aken S.V."/>
            <person name="Utterback T."/>
            <person name="Reidmuller S."/>
            <person name="Feldblyum T."/>
            <person name="Hsiao J."/>
            <person name="Zismann V."/>
            <person name="Iobst S."/>
            <person name="de Vazeille A.R."/>
            <person name="Buell C.R."/>
            <person name="Ying K."/>
            <person name="Li Y."/>
            <person name="Lu T."/>
            <person name="Huang Y."/>
            <person name="Zhao Q."/>
            <person name="Feng Q."/>
            <person name="Zhang L."/>
            <person name="Zhu J."/>
            <person name="Weng Q."/>
            <person name="Mu J."/>
            <person name="Lu Y."/>
            <person name="Fan D."/>
            <person name="Liu Y."/>
            <person name="Guan J."/>
            <person name="Zhang Y."/>
            <person name="Yu S."/>
            <person name="Liu X."/>
            <person name="Zhang Y."/>
            <person name="Hong G."/>
            <person name="Han B."/>
            <person name="Choisne N."/>
            <person name="Demange N."/>
            <person name="Orjeda G."/>
            <person name="Samain S."/>
            <person name="Cattolico L."/>
            <person name="Pelletier E."/>
            <person name="Couloux A."/>
            <person name="Segurens B."/>
            <person name="Wincker P."/>
            <person name="D'Hont A."/>
            <person name="Scarpelli C."/>
            <person name="Weissenbach J."/>
            <person name="Salanoubat M."/>
            <person name="Quetier F."/>
            <person name="Yu Y."/>
            <person name="Kim H.R."/>
            <person name="Rambo T."/>
            <person name="Currie J."/>
            <person name="Collura K."/>
            <person name="Luo M."/>
            <person name="Yang T."/>
            <person name="Ammiraju J.S.S."/>
            <person name="Engler F."/>
            <person name="Soderlund C."/>
            <person name="Wing R.A."/>
            <person name="Palmer L.E."/>
            <person name="de la Bastide M."/>
            <person name="Spiegel L."/>
            <person name="Nascimento L."/>
            <person name="Zutavern T."/>
            <person name="O'Shaughnessy A."/>
            <person name="Dike S."/>
            <person name="Dedhia N."/>
            <person name="Preston R."/>
            <person name="Balija V."/>
            <person name="McCombie W.R."/>
            <person name="Chow T."/>
            <person name="Chen H."/>
            <person name="Chung M."/>
            <person name="Chen C."/>
            <person name="Shaw J."/>
            <person name="Wu H."/>
            <person name="Hsiao K."/>
            <person name="Chao Y."/>
            <person name="Chu M."/>
            <person name="Cheng C."/>
            <person name="Hour A."/>
            <person name="Lee P."/>
            <person name="Lin S."/>
            <person name="Lin Y."/>
            <person name="Liou J."/>
            <person name="Liu S."/>
            <person name="Hsing Y."/>
            <person name="Raghuvanshi S."/>
            <person name="Mohanty A."/>
            <person name="Bharti A.K."/>
            <person name="Gaur A."/>
            <person name="Gupta V."/>
            <person name="Kumar D."/>
            <person name="Ravi V."/>
            <person name="Vij S."/>
            <person name="Kapur A."/>
            <person name="Khurana P."/>
            <person name="Khurana P."/>
            <person name="Khurana J.P."/>
            <person name="Tyagi A.K."/>
            <person name="Gaikwad K."/>
            <person name="Singh A."/>
            <person name="Dalal V."/>
            <person name="Srivastava S."/>
            <person name="Dixit A."/>
            <person name="Pal A.K."/>
            <person name="Ghazi I.A."/>
            <person name="Yadav M."/>
            <person name="Pandit A."/>
            <person name="Bhargava A."/>
            <person name="Sureshbabu K."/>
            <person name="Batra K."/>
            <person name="Sharma T.R."/>
            <person name="Mohapatra T."/>
            <person name="Singh N.K."/>
            <person name="Messing J."/>
            <person name="Nelson A.B."/>
            <person name="Fuks G."/>
            <person name="Kavchok S."/>
            <person name="Keizer G."/>
            <person name="Linton E."/>
            <person name="Llaca V."/>
            <person name="Song R."/>
            <person name="Tanyolac B."/>
            <person name="Young S."/>
            <person name="Ho-Il K."/>
            <person name="Hahn J.H."/>
            <person name="Sangsakoo G."/>
            <person name="Vanavichit A."/>
            <person name="de Mattos Luiz.A.T."/>
            <person name="Zimmer P.D."/>
            <person name="Malone G."/>
            <person name="Dellagostin O."/>
            <person name="de Oliveira A.C."/>
            <person name="Bevan M."/>
            <person name="Bancroft I."/>
            <person name="Minx P."/>
            <person name="Cordum H."/>
            <person name="Wilson R."/>
            <person name="Cheng Z."/>
            <person name="Jin W."/>
            <person name="Jiang J."/>
            <person name="Leong S.A."/>
            <person name="Iwama H."/>
            <person name="Gojobori T."/>
            <person name="Itoh T."/>
            <person name="Niimura Y."/>
            <person name="Fujii Y."/>
            <person name="Habara T."/>
            <person name="Sakai H."/>
            <person name="Sato Y."/>
            <person name="Wilson G."/>
            <person name="Kumar K."/>
            <person name="McCouch S."/>
            <person name="Juretic N."/>
            <person name="Hoen D."/>
            <person name="Wright S."/>
            <person name="Bruskiewich R."/>
            <person name="Bureau T."/>
            <person name="Miyao A."/>
            <person name="Hirochika H."/>
            <person name="Nishikawa T."/>
            <person name="Kadowaki K."/>
            <person name="Sugiura M."/>
            <person name="Burr B."/>
            <person name="Sasaki T."/>
        </authorList>
    </citation>
    <scope>NUCLEOTIDE SEQUENCE [LARGE SCALE GENOMIC DNA]</scope>
    <source>
        <strain evidence="3">cv. Nipponbare</strain>
    </source>
</reference>